<proteinExistence type="predicted"/>
<organism evidence="2 3">
    <name type="scientific">Favolaschia claudopus</name>
    <dbReference type="NCBI Taxonomy" id="2862362"/>
    <lineage>
        <taxon>Eukaryota</taxon>
        <taxon>Fungi</taxon>
        <taxon>Dikarya</taxon>
        <taxon>Basidiomycota</taxon>
        <taxon>Agaricomycotina</taxon>
        <taxon>Agaricomycetes</taxon>
        <taxon>Agaricomycetidae</taxon>
        <taxon>Agaricales</taxon>
        <taxon>Marasmiineae</taxon>
        <taxon>Mycenaceae</taxon>
        <taxon>Favolaschia</taxon>
    </lineage>
</organism>
<reference evidence="2 3" key="1">
    <citation type="journal article" date="2024" name="J Genomics">
        <title>Draft genome sequencing and assembly of Favolaschia claudopus CIRM-BRFM 2984 isolated from oak limbs.</title>
        <authorList>
            <person name="Navarro D."/>
            <person name="Drula E."/>
            <person name="Chaduli D."/>
            <person name="Cazenave R."/>
            <person name="Ahrendt S."/>
            <person name="Wang J."/>
            <person name="Lipzen A."/>
            <person name="Daum C."/>
            <person name="Barry K."/>
            <person name="Grigoriev I.V."/>
            <person name="Favel A."/>
            <person name="Rosso M.N."/>
            <person name="Martin F."/>
        </authorList>
    </citation>
    <scope>NUCLEOTIDE SEQUENCE [LARGE SCALE GENOMIC DNA]</scope>
    <source>
        <strain evidence="2 3">CIRM-BRFM 2984</strain>
    </source>
</reference>
<feature type="region of interest" description="Disordered" evidence="1">
    <location>
        <begin position="102"/>
        <end position="128"/>
    </location>
</feature>
<comment type="caution">
    <text evidence="2">The sequence shown here is derived from an EMBL/GenBank/DDBJ whole genome shotgun (WGS) entry which is preliminary data.</text>
</comment>
<dbReference type="EMBL" id="JAWWNJ010000056">
    <property type="protein sequence ID" value="KAK7014517.1"/>
    <property type="molecule type" value="Genomic_DNA"/>
</dbReference>
<feature type="compositionally biased region" description="Basic and acidic residues" evidence="1">
    <location>
        <begin position="105"/>
        <end position="114"/>
    </location>
</feature>
<evidence type="ECO:0000256" key="1">
    <source>
        <dbReference type="SAM" id="MobiDB-lite"/>
    </source>
</evidence>
<dbReference type="AlphaFoldDB" id="A0AAW0AMQ8"/>
<accession>A0AAW0AMQ8</accession>
<name>A0AAW0AMQ8_9AGAR</name>
<evidence type="ECO:0000313" key="2">
    <source>
        <dbReference type="EMBL" id="KAK7014517.1"/>
    </source>
</evidence>
<dbReference type="Proteomes" id="UP001362999">
    <property type="component" value="Unassembled WGS sequence"/>
</dbReference>
<keyword evidence="3" id="KW-1185">Reference proteome</keyword>
<protein>
    <submittedName>
        <fullName evidence="2">Uncharacterized protein</fullName>
    </submittedName>
</protein>
<gene>
    <name evidence="2" type="ORF">R3P38DRAFT_2787373</name>
</gene>
<sequence length="128" mass="13913">MSQDFCPREYIHACCTGERRGTGWNPDEETGRGSRGNEGPRKMEHGDWAVNIELLRVRLPAAQELDLLLSVPCLCSSEGSSTAETVAGELTLAIPALRRQLSSAERAKKRERGAPVEVTNSGPYGETA</sequence>
<feature type="region of interest" description="Disordered" evidence="1">
    <location>
        <begin position="20"/>
        <end position="43"/>
    </location>
</feature>
<evidence type="ECO:0000313" key="3">
    <source>
        <dbReference type="Proteomes" id="UP001362999"/>
    </source>
</evidence>